<keyword evidence="3" id="KW-1185">Reference proteome</keyword>
<dbReference type="RefSeq" id="XP_002951051.1">
    <property type="nucleotide sequence ID" value="XM_002951005.1"/>
</dbReference>
<name>D8TX41_VOLCA</name>
<evidence type="ECO:0000313" key="3">
    <source>
        <dbReference type="Proteomes" id="UP000001058"/>
    </source>
</evidence>
<dbReference type="KEGG" id="vcn:VOLCADRAFT_104923"/>
<feature type="compositionally biased region" description="Low complexity" evidence="1">
    <location>
        <begin position="74"/>
        <end position="84"/>
    </location>
</feature>
<dbReference type="GeneID" id="9618447"/>
<feature type="region of interest" description="Disordered" evidence="1">
    <location>
        <begin position="14"/>
        <end position="165"/>
    </location>
</feature>
<feature type="compositionally biased region" description="Basic and acidic residues" evidence="1">
    <location>
        <begin position="41"/>
        <end position="50"/>
    </location>
</feature>
<dbReference type="EMBL" id="GL378342">
    <property type="protein sequence ID" value="EFJ47945.1"/>
    <property type="molecule type" value="Genomic_DNA"/>
</dbReference>
<reference evidence="2 3" key="1">
    <citation type="journal article" date="2010" name="Science">
        <title>Genomic analysis of organismal complexity in the multicellular green alga Volvox carteri.</title>
        <authorList>
            <person name="Prochnik S.E."/>
            <person name="Umen J."/>
            <person name="Nedelcu A.M."/>
            <person name="Hallmann A."/>
            <person name="Miller S.M."/>
            <person name="Nishii I."/>
            <person name="Ferris P."/>
            <person name="Kuo A."/>
            <person name="Mitros T."/>
            <person name="Fritz-Laylin L.K."/>
            <person name="Hellsten U."/>
            <person name="Chapman J."/>
            <person name="Simakov O."/>
            <person name="Rensing S.A."/>
            <person name="Terry A."/>
            <person name="Pangilinan J."/>
            <person name="Kapitonov V."/>
            <person name="Jurka J."/>
            <person name="Salamov A."/>
            <person name="Shapiro H."/>
            <person name="Schmutz J."/>
            <person name="Grimwood J."/>
            <person name="Lindquist E."/>
            <person name="Lucas S."/>
            <person name="Grigoriev I.V."/>
            <person name="Schmitt R."/>
            <person name="Kirk D."/>
            <person name="Rokhsar D.S."/>
        </authorList>
    </citation>
    <scope>NUCLEOTIDE SEQUENCE [LARGE SCALE GENOMIC DNA]</scope>
    <source>
        <strain evidence="3">f. Nagariensis / Eve</strain>
    </source>
</reference>
<evidence type="ECO:0000313" key="2">
    <source>
        <dbReference type="EMBL" id="EFJ47945.1"/>
    </source>
</evidence>
<accession>D8TX41</accession>
<dbReference type="AlphaFoldDB" id="D8TX41"/>
<dbReference type="InParanoid" id="D8TX41"/>
<sequence>MSRRYRSIAEQLLGLPRTSRSHSTCADNPLGIARPARRAKKTETLDDWVKPRPPKRPRKRPGREYYEELSRSTAANAAARAAAAKPPRKVDPDLPAPTIENANELLLPPHDGFDKPDVNQHWQEQPPRPQPQGGRPLSWKEAGQQPETEESDEGQSSGEEEEEPMALDEVFEPVFEVGGEPLDVEGDGVPWVDVSCVWRLCTVDFHVLDEVFEHVGRPTASHSLIGGRKCASVSHCRQTDRLSLYLFTVPTPPQYSHTLAA</sequence>
<protein>
    <submittedName>
        <fullName evidence="2">Uncharacterized protein</fullName>
    </submittedName>
</protein>
<proteinExistence type="predicted"/>
<gene>
    <name evidence="2" type="ORF">VOLCADRAFT_104923</name>
</gene>
<organism evidence="3">
    <name type="scientific">Volvox carteri f. nagariensis</name>
    <dbReference type="NCBI Taxonomy" id="3068"/>
    <lineage>
        <taxon>Eukaryota</taxon>
        <taxon>Viridiplantae</taxon>
        <taxon>Chlorophyta</taxon>
        <taxon>core chlorophytes</taxon>
        <taxon>Chlorophyceae</taxon>
        <taxon>CS clade</taxon>
        <taxon>Chlamydomonadales</taxon>
        <taxon>Volvocaceae</taxon>
        <taxon>Volvox</taxon>
    </lineage>
</organism>
<feature type="compositionally biased region" description="Acidic residues" evidence="1">
    <location>
        <begin position="147"/>
        <end position="165"/>
    </location>
</feature>
<feature type="compositionally biased region" description="Basic residues" evidence="1">
    <location>
        <begin position="52"/>
        <end position="61"/>
    </location>
</feature>
<dbReference type="Proteomes" id="UP000001058">
    <property type="component" value="Unassembled WGS sequence"/>
</dbReference>
<evidence type="ECO:0000256" key="1">
    <source>
        <dbReference type="SAM" id="MobiDB-lite"/>
    </source>
</evidence>